<feature type="domain" description="Leucine-rich repeat-containing N-terminal plant-type" evidence="3">
    <location>
        <begin position="57"/>
        <end position="79"/>
    </location>
</feature>
<dbReference type="InterPro" id="IPR032675">
    <property type="entry name" value="LRR_dom_sf"/>
</dbReference>
<dbReference type="EMBL" id="CP144695">
    <property type="protein sequence ID" value="WVZ06160.1"/>
    <property type="molecule type" value="Genomic_DNA"/>
</dbReference>
<dbReference type="Gene3D" id="3.80.10.10">
    <property type="entry name" value="Ribonuclease Inhibitor"/>
    <property type="match status" value="1"/>
</dbReference>
<keyword evidence="1" id="KW-0433">Leucine-rich repeat</keyword>
<dbReference type="Pfam" id="PF08263">
    <property type="entry name" value="LRRNT_2"/>
    <property type="match status" value="1"/>
</dbReference>
<accession>A0AAQ3NBX7</accession>
<evidence type="ECO:0000259" key="3">
    <source>
        <dbReference type="Pfam" id="PF08263"/>
    </source>
</evidence>
<organism evidence="4 5">
    <name type="scientific">Vigna mungo</name>
    <name type="common">Black gram</name>
    <name type="synonym">Phaseolus mungo</name>
    <dbReference type="NCBI Taxonomy" id="3915"/>
    <lineage>
        <taxon>Eukaryota</taxon>
        <taxon>Viridiplantae</taxon>
        <taxon>Streptophyta</taxon>
        <taxon>Embryophyta</taxon>
        <taxon>Tracheophyta</taxon>
        <taxon>Spermatophyta</taxon>
        <taxon>Magnoliopsida</taxon>
        <taxon>eudicotyledons</taxon>
        <taxon>Gunneridae</taxon>
        <taxon>Pentapetalae</taxon>
        <taxon>rosids</taxon>
        <taxon>fabids</taxon>
        <taxon>Fabales</taxon>
        <taxon>Fabaceae</taxon>
        <taxon>Papilionoideae</taxon>
        <taxon>50 kb inversion clade</taxon>
        <taxon>NPAAA clade</taxon>
        <taxon>indigoferoid/millettioid clade</taxon>
        <taxon>Phaseoleae</taxon>
        <taxon>Vigna</taxon>
    </lineage>
</organism>
<dbReference type="AlphaFoldDB" id="A0AAQ3NBX7"/>
<evidence type="ECO:0000313" key="5">
    <source>
        <dbReference type="Proteomes" id="UP001374535"/>
    </source>
</evidence>
<gene>
    <name evidence="4" type="ORF">V8G54_019506</name>
</gene>
<reference evidence="4 5" key="1">
    <citation type="journal article" date="2023" name="Life. Sci Alliance">
        <title>Evolutionary insights into 3D genome organization and epigenetic landscape of Vigna mungo.</title>
        <authorList>
            <person name="Junaid A."/>
            <person name="Singh B."/>
            <person name="Bhatia S."/>
        </authorList>
    </citation>
    <scope>NUCLEOTIDE SEQUENCE [LARGE SCALE GENOMIC DNA]</scope>
    <source>
        <strain evidence="4">Urdbean</strain>
    </source>
</reference>
<evidence type="ECO:0000313" key="4">
    <source>
        <dbReference type="EMBL" id="WVZ06160.1"/>
    </source>
</evidence>
<dbReference type="Proteomes" id="UP001374535">
    <property type="component" value="Chromosome 6"/>
</dbReference>
<keyword evidence="5" id="KW-1185">Reference proteome</keyword>
<evidence type="ECO:0000256" key="2">
    <source>
        <dbReference type="ARBA" id="ARBA00022737"/>
    </source>
</evidence>
<protein>
    <recommendedName>
        <fullName evidence="3">Leucine-rich repeat-containing N-terminal plant-type domain-containing protein</fullName>
    </recommendedName>
</protein>
<sequence length="146" mass="16316">MAEDKLLDEIKRKVLDGSACSSHHDLWVELKSSFSVTVCEGCWKEEREALWGLNARFGFPLSWQWEGTNCCEWEGVECNSSTGRVAKLDLLSVGFISSDWEVSYADLVVFKDLKSLSLSGISRILNCTDSEGYSPAHSNSLSLFTH</sequence>
<dbReference type="InterPro" id="IPR013210">
    <property type="entry name" value="LRR_N_plant-typ"/>
</dbReference>
<name>A0AAQ3NBX7_VIGMU</name>
<keyword evidence="2" id="KW-0677">Repeat</keyword>
<proteinExistence type="predicted"/>
<evidence type="ECO:0000256" key="1">
    <source>
        <dbReference type="ARBA" id="ARBA00022614"/>
    </source>
</evidence>